<dbReference type="PROSITE" id="PS51000">
    <property type="entry name" value="HTH_DEOR_2"/>
    <property type="match status" value="1"/>
</dbReference>
<dbReference type="InterPro" id="IPR028349">
    <property type="entry name" value="PafC-like"/>
</dbReference>
<keyword evidence="1" id="KW-0805">Transcription regulation</keyword>
<dbReference type="Pfam" id="PF08279">
    <property type="entry name" value="HTH_11"/>
    <property type="match status" value="1"/>
</dbReference>
<sequence>MPASSIPSGSQRLLSLLSLLQIRRGWSGEQLAERLEVSPRTVRRDVDRLRELGYPIHTTKGPDGGYRLDAGSQMPPLLFDDDQTVALAIALRGASLTGAGIDEAATRALATLRQVMPARLRTQLDALDMVVVPPPTDEAPPPETQTLLAISAAIQNHEELRFDYLSPKVDTDSTSAGQPNRRRVHPHHLIAKGGRWYVVAWVPERENWRIYRVDRMTPRVPTGPRFTPRDVPGGDPASYLEARFKGSDSINTWPCHAEVILDRPAHEIIPYVRDGVVEALDSNRSRVRLGAWSWAGLAATLARWDADIEVVSPAELRAAFADLADRATRAAGDVVLPRFLNNDLPPT</sequence>
<evidence type="ECO:0000256" key="1">
    <source>
        <dbReference type="ARBA" id="ARBA00023015"/>
    </source>
</evidence>
<dbReference type="InterPro" id="IPR036390">
    <property type="entry name" value="WH_DNA-bd_sf"/>
</dbReference>
<dbReference type="Pfam" id="PF13280">
    <property type="entry name" value="WYL"/>
    <property type="match status" value="1"/>
</dbReference>
<dbReference type="GO" id="GO:0004077">
    <property type="term" value="F:biotin--[biotin carboxyl-carrier protein] ligase activity"/>
    <property type="evidence" value="ECO:0007669"/>
    <property type="project" value="UniProtKB-EC"/>
</dbReference>
<dbReference type="InterPro" id="IPR018356">
    <property type="entry name" value="Tscrpt_reg_HTH_DeoR_CS"/>
</dbReference>
<dbReference type="PROSITE" id="PS00894">
    <property type="entry name" value="HTH_DEOR_1"/>
    <property type="match status" value="1"/>
</dbReference>
<evidence type="ECO:0000256" key="3">
    <source>
        <dbReference type="ARBA" id="ARBA00023163"/>
    </source>
</evidence>
<dbReference type="InterPro" id="IPR051534">
    <property type="entry name" value="CBASS_pafABC_assoc_protein"/>
</dbReference>
<dbReference type="OrthoDB" id="8555652at2"/>
<keyword evidence="5" id="KW-0436">Ligase</keyword>
<evidence type="ECO:0000313" key="5">
    <source>
        <dbReference type="EMBL" id="CAA0120127.1"/>
    </source>
</evidence>
<dbReference type="InterPro" id="IPR057727">
    <property type="entry name" value="WCX_dom"/>
</dbReference>
<dbReference type="GO" id="GO:0003677">
    <property type="term" value="F:DNA binding"/>
    <property type="evidence" value="ECO:0007669"/>
    <property type="project" value="UniProtKB-KW"/>
</dbReference>
<dbReference type="PANTHER" id="PTHR34580:SF3">
    <property type="entry name" value="PROTEIN PAFB"/>
    <property type="match status" value="1"/>
</dbReference>
<reference evidence="5 6" key="1">
    <citation type="submission" date="2019-11" db="EMBL/GenBank/DDBJ databases">
        <authorList>
            <person name="Holert J."/>
        </authorList>
    </citation>
    <scope>NUCLEOTIDE SEQUENCE [LARGE SCALE GENOMIC DNA]</scope>
    <source>
        <strain evidence="5">BC8_1</strain>
    </source>
</reference>
<dbReference type="EMBL" id="CACSIP010000017">
    <property type="protein sequence ID" value="CAA0120127.1"/>
    <property type="molecule type" value="Genomic_DNA"/>
</dbReference>
<dbReference type="SUPFAM" id="SSF46785">
    <property type="entry name" value="Winged helix' DNA-binding domain"/>
    <property type="match status" value="1"/>
</dbReference>
<evidence type="ECO:0000313" key="6">
    <source>
        <dbReference type="Proteomes" id="UP000430146"/>
    </source>
</evidence>
<dbReference type="Proteomes" id="UP000430146">
    <property type="component" value="Unassembled WGS sequence"/>
</dbReference>
<accession>A0A5S9QMB4</accession>
<keyword evidence="2" id="KW-0238">DNA-binding</keyword>
<keyword evidence="6" id="KW-1185">Reference proteome</keyword>
<dbReference type="InterPro" id="IPR036388">
    <property type="entry name" value="WH-like_DNA-bd_sf"/>
</dbReference>
<dbReference type="InterPro" id="IPR001034">
    <property type="entry name" value="DeoR_HTH"/>
</dbReference>
<feature type="domain" description="HTH deoR-type" evidence="4">
    <location>
        <begin position="9"/>
        <end position="64"/>
    </location>
</feature>
<gene>
    <name evidence="5" type="primary">birA_2</name>
    <name evidence="5" type="ORF">AELLOGFF_04231</name>
</gene>
<evidence type="ECO:0000259" key="4">
    <source>
        <dbReference type="PROSITE" id="PS51000"/>
    </source>
</evidence>
<dbReference type="GO" id="GO:0003700">
    <property type="term" value="F:DNA-binding transcription factor activity"/>
    <property type="evidence" value="ECO:0007669"/>
    <property type="project" value="InterPro"/>
</dbReference>
<evidence type="ECO:0000256" key="2">
    <source>
        <dbReference type="ARBA" id="ARBA00023125"/>
    </source>
</evidence>
<dbReference type="PROSITE" id="PS52050">
    <property type="entry name" value="WYL"/>
    <property type="match status" value="1"/>
</dbReference>
<name>A0A5S9QMB4_MYCVN</name>
<dbReference type="RefSeq" id="WP_159230835.1">
    <property type="nucleotide sequence ID" value="NZ_CACSIP010000017.1"/>
</dbReference>
<dbReference type="EC" id="6.3.4.15" evidence="5"/>
<proteinExistence type="predicted"/>
<dbReference type="InterPro" id="IPR013196">
    <property type="entry name" value="HTH_11"/>
</dbReference>
<organism evidence="5 6">
    <name type="scientific">Mycolicibacterium vanbaalenii</name>
    <name type="common">Mycobacterium vanbaalenii</name>
    <dbReference type="NCBI Taxonomy" id="110539"/>
    <lineage>
        <taxon>Bacteria</taxon>
        <taxon>Bacillati</taxon>
        <taxon>Actinomycetota</taxon>
        <taxon>Actinomycetes</taxon>
        <taxon>Mycobacteriales</taxon>
        <taxon>Mycobacteriaceae</taxon>
        <taxon>Mycolicibacterium</taxon>
    </lineage>
</organism>
<keyword evidence="3" id="KW-0804">Transcription</keyword>
<protein>
    <submittedName>
        <fullName evidence="5">Bifunctional ligase/repressor BirA</fullName>
        <ecNumber evidence="5">6.3.4.15</ecNumber>
    </submittedName>
</protein>
<dbReference type="PIRSF" id="PIRSF016838">
    <property type="entry name" value="PafC"/>
    <property type="match status" value="1"/>
</dbReference>
<dbReference type="PANTHER" id="PTHR34580">
    <property type="match status" value="1"/>
</dbReference>
<dbReference type="Pfam" id="PF25583">
    <property type="entry name" value="WCX"/>
    <property type="match status" value="1"/>
</dbReference>
<dbReference type="Gene3D" id="1.10.10.10">
    <property type="entry name" value="Winged helix-like DNA-binding domain superfamily/Winged helix DNA-binding domain"/>
    <property type="match status" value="1"/>
</dbReference>
<dbReference type="InterPro" id="IPR026881">
    <property type="entry name" value="WYL_dom"/>
</dbReference>
<dbReference type="AlphaFoldDB" id="A0A5S9QMB4"/>